<protein>
    <submittedName>
        <fullName evidence="1">FAD-dependent pyridine nucleotide-disulfide oxidoreductase</fullName>
    </submittedName>
</protein>
<name>A0A1Y5IC53_OSTTA</name>
<accession>A0A1Y5IC53</accession>
<dbReference type="InterPro" id="IPR050407">
    <property type="entry name" value="Geranylgeranyl_reductase"/>
</dbReference>
<organism evidence="1">
    <name type="scientific">Ostreococcus tauri</name>
    <name type="common">Marine green alga</name>
    <dbReference type="NCBI Taxonomy" id="70448"/>
    <lineage>
        <taxon>Eukaryota</taxon>
        <taxon>Viridiplantae</taxon>
        <taxon>Chlorophyta</taxon>
        <taxon>Mamiellophyceae</taxon>
        <taxon>Mamiellales</taxon>
        <taxon>Bathycoccaceae</taxon>
        <taxon>Ostreococcus</taxon>
    </lineage>
</organism>
<evidence type="ECO:0000313" key="1">
    <source>
        <dbReference type="EMBL" id="OUS44545.1"/>
    </source>
</evidence>
<dbReference type="PANTHER" id="PTHR42685:SF18">
    <property type="entry name" value="DIGERANYLGERANYLGLYCEROPHOSPHOLIPID REDUCTASE"/>
    <property type="match status" value="1"/>
</dbReference>
<proteinExistence type="predicted"/>
<dbReference type="AlphaFoldDB" id="A0A1Y5IC53"/>
<dbReference type="PANTHER" id="PTHR42685">
    <property type="entry name" value="GERANYLGERANYL DIPHOSPHATE REDUCTASE"/>
    <property type="match status" value="1"/>
</dbReference>
<dbReference type="SUPFAM" id="SSF51905">
    <property type="entry name" value="FAD/NAD(P)-binding domain"/>
    <property type="match status" value="1"/>
</dbReference>
<dbReference type="EMBL" id="KZ155815">
    <property type="protein sequence ID" value="OUS44545.1"/>
    <property type="molecule type" value="Genomic_DNA"/>
</dbReference>
<reference evidence="1" key="1">
    <citation type="submission" date="2017-04" db="EMBL/GenBank/DDBJ databases">
        <title>Population genomics of picophytoplankton unveils novel chromosome hypervariability.</title>
        <authorList>
            <consortium name="DOE Joint Genome Institute"/>
            <person name="Blanc-Mathieu R."/>
            <person name="Krasovec M."/>
            <person name="Hebrard M."/>
            <person name="Yau S."/>
            <person name="Desgranges E."/>
            <person name="Martin J."/>
            <person name="Schackwitz W."/>
            <person name="Kuo A."/>
            <person name="Salin G."/>
            <person name="Donnadieu C."/>
            <person name="Desdevises Y."/>
            <person name="Sanchez-Ferandin S."/>
            <person name="Moreau H."/>
            <person name="Rivals E."/>
            <person name="Grigoriev I.V."/>
            <person name="Grimsley N."/>
            <person name="Eyre-Walker A."/>
            <person name="Piganeau G."/>
        </authorList>
    </citation>
    <scope>NUCLEOTIDE SEQUENCE [LARGE SCALE GENOMIC DNA]</scope>
    <source>
        <strain evidence="1">RCC 1115</strain>
    </source>
</reference>
<gene>
    <name evidence="1" type="ORF">BE221DRAFT_200751</name>
</gene>
<dbReference type="Pfam" id="PF13450">
    <property type="entry name" value="NAD_binding_8"/>
    <property type="match status" value="1"/>
</dbReference>
<dbReference type="InterPro" id="IPR036188">
    <property type="entry name" value="FAD/NAD-bd_sf"/>
</dbReference>
<dbReference type="PRINTS" id="PR00419">
    <property type="entry name" value="ADXRDTASE"/>
</dbReference>
<sequence>MTTKTDITIVGAGPSGLVCATVLARAGRKVIVREWHRDVGHRFHGDFQGLENWTDPQDVLKELVSAGINISFDHRGVKTGIVFDSQAKPHRVYGARPLFYLLRRGRADGSLDRGLLEQARAAGVEVRFNDRVAQTSGEMVLAGGPRRADIIAVGKIFDTDMADGAWLALDPALAPKGYAYLLVHQGRGTVASCMFTGFRDQALHLSEAVAFFERHAGLRMQNPQPFGGFGNTRLPRTALQGGYPVIGEHAGFQDALAGFGLRYAMRSGRLAAESIIEEASYRQAWRKTLQPTLRTGVVNRFLFNMAGRRGIDFMVGHLARTDTGEALRRAYRPSVLKRLLFPLARRRFRAPLTDPSCTHEDCNCIWCEHGDHNQSPKA</sequence>
<dbReference type="Gene3D" id="3.50.50.60">
    <property type="entry name" value="FAD/NAD(P)-binding domain"/>
    <property type="match status" value="2"/>
</dbReference>
<dbReference type="Proteomes" id="UP000195557">
    <property type="component" value="Unassembled WGS sequence"/>
</dbReference>